<keyword evidence="4" id="KW-1185">Reference proteome</keyword>
<dbReference type="InterPro" id="IPR016135">
    <property type="entry name" value="UBQ-conjugating_enzyme/RWD"/>
</dbReference>
<feature type="domain" description="UBC core" evidence="2">
    <location>
        <begin position="51"/>
        <end position="224"/>
    </location>
</feature>
<reference evidence="3" key="1">
    <citation type="submission" date="2023-06" db="EMBL/GenBank/DDBJ databases">
        <title>Genome-scale phylogeny and comparative genomics of the fungal order Sordariales.</title>
        <authorList>
            <consortium name="Lawrence Berkeley National Laboratory"/>
            <person name="Hensen N."/>
            <person name="Bonometti L."/>
            <person name="Westerberg I."/>
            <person name="Brannstrom I.O."/>
            <person name="Guillou S."/>
            <person name="Cros-Aarteil S."/>
            <person name="Calhoun S."/>
            <person name="Haridas S."/>
            <person name="Kuo A."/>
            <person name="Mondo S."/>
            <person name="Pangilinan J."/>
            <person name="Riley R."/>
            <person name="LaButti K."/>
            <person name="Andreopoulos B."/>
            <person name="Lipzen A."/>
            <person name="Chen C."/>
            <person name="Yanf M."/>
            <person name="Daum C."/>
            <person name="Ng V."/>
            <person name="Clum A."/>
            <person name="Steindorff A."/>
            <person name="Ohm R."/>
            <person name="Martin F."/>
            <person name="Silar P."/>
            <person name="Natvig D."/>
            <person name="Lalanne C."/>
            <person name="Gautier V."/>
            <person name="Ament-velasquez S.L."/>
            <person name="Kruys A."/>
            <person name="Hutchinson M.I."/>
            <person name="Powell A.J."/>
            <person name="Barry K."/>
            <person name="Miller A.N."/>
            <person name="Grigoriev I.V."/>
            <person name="Debuchy R."/>
            <person name="Gladieux P."/>
            <person name="Thoren M.H."/>
            <person name="Johannesson H."/>
        </authorList>
    </citation>
    <scope>NUCLEOTIDE SEQUENCE</scope>
    <source>
        <strain evidence="3">SMH3187-1</strain>
    </source>
</reference>
<dbReference type="EMBL" id="JAUKUD010000002">
    <property type="protein sequence ID" value="KAK0751130.1"/>
    <property type="molecule type" value="Genomic_DNA"/>
</dbReference>
<feature type="region of interest" description="Disordered" evidence="1">
    <location>
        <begin position="171"/>
        <end position="212"/>
    </location>
</feature>
<dbReference type="Pfam" id="PF00179">
    <property type="entry name" value="UQ_con"/>
    <property type="match status" value="1"/>
</dbReference>
<dbReference type="CDD" id="cd23814">
    <property type="entry name" value="UEV_AKTIP"/>
    <property type="match status" value="1"/>
</dbReference>
<evidence type="ECO:0000313" key="4">
    <source>
        <dbReference type="Proteomes" id="UP001172155"/>
    </source>
</evidence>
<organism evidence="3 4">
    <name type="scientific">Schizothecium vesticola</name>
    <dbReference type="NCBI Taxonomy" id="314040"/>
    <lineage>
        <taxon>Eukaryota</taxon>
        <taxon>Fungi</taxon>
        <taxon>Dikarya</taxon>
        <taxon>Ascomycota</taxon>
        <taxon>Pezizomycotina</taxon>
        <taxon>Sordariomycetes</taxon>
        <taxon>Sordariomycetidae</taxon>
        <taxon>Sordariales</taxon>
        <taxon>Schizotheciaceae</taxon>
        <taxon>Schizothecium</taxon>
    </lineage>
</organism>
<evidence type="ECO:0000256" key="1">
    <source>
        <dbReference type="SAM" id="MobiDB-lite"/>
    </source>
</evidence>
<protein>
    <submittedName>
        <fullName evidence="3">Ubiquitin-conjugating enzyme/RWD-like protein</fullName>
    </submittedName>
</protein>
<dbReference type="AlphaFoldDB" id="A0AA40F4T4"/>
<proteinExistence type="predicted"/>
<evidence type="ECO:0000313" key="3">
    <source>
        <dbReference type="EMBL" id="KAK0751130.1"/>
    </source>
</evidence>
<comment type="caution">
    <text evidence="3">The sequence shown here is derived from an EMBL/GenBank/DDBJ whole genome shotgun (WGS) entry which is preliminary data.</text>
</comment>
<name>A0AA40F4T4_9PEZI</name>
<dbReference type="PROSITE" id="PS50127">
    <property type="entry name" value="UBC_2"/>
    <property type="match status" value="1"/>
</dbReference>
<gene>
    <name evidence="3" type="ORF">B0T18DRAFT_401823</name>
</gene>
<dbReference type="InterPro" id="IPR000608">
    <property type="entry name" value="UBC"/>
</dbReference>
<accession>A0AA40F4T4</accession>
<evidence type="ECO:0000259" key="2">
    <source>
        <dbReference type="PROSITE" id="PS50127"/>
    </source>
</evidence>
<dbReference type="Proteomes" id="UP001172155">
    <property type="component" value="Unassembled WGS sequence"/>
</dbReference>
<sequence length="362" mass="38033">MPETSPTLATSCSFAPLDLGPFPPFLHPEKEAIDNMASSTAATKMSSLPALRRQHLLAEFAGLKQACPGGVFVSLTPGDPSLWSGVMFVRKGPYATAVLRFQVSFPDTFPSLPPLVTFSTDLFHPLITPLTTYMYTTDIHATGTVSATDDERLPPGGFSLRHGFPGWFGRRGGGSSRHVSGQSHTTPQSSPPRVPGSATSASASSVGEALASHARRREVSAYEVLRYIRSTFDDAEVLDSVPLEAAGNPGAWHAWRTRQKRQAVGGGGGAAAAAVGSAVGAGKALPPEPKGAEAGAARRPGEWNWEGVWEERVRKGIAASLSEAVLFGGVAGTDEVINFLSMDDADVEGAKKNLLRTLGVAV</sequence>
<dbReference type="SUPFAM" id="SSF54495">
    <property type="entry name" value="UBC-like"/>
    <property type="match status" value="1"/>
</dbReference>
<dbReference type="Gene3D" id="3.10.110.10">
    <property type="entry name" value="Ubiquitin Conjugating Enzyme"/>
    <property type="match status" value="1"/>
</dbReference>